<organism evidence="2 3">
    <name type="scientific">Candidatus Kaiserbacteria bacterium RIFCSPHIGHO2_01_FULL_55_17</name>
    <dbReference type="NCBI Taxonomy" id="1798484"/>
    <lineage>
        <taxon>Bacteria</taxon>
        <taxon>Candidatus Kaiseribacteriota</taxon>
    </lineage>
</organism>
<sequence length="98" mass="11448">MPFNEELKELVRLTKENNRMLHSMRRHAFWGGLIKFILYALILVAAPLWLYSTYLAPVMEQILETYQQVQGTGAKAQAQFTDLQDVLTQFKNQFSPQE</sequence>
<evidence type="ECO:0000313" key="3">
    <source>
        <dbReference type="Proteomes" id="UP000177958"/>
    </source>
</evidence>
<keyword evidence="1" id="KW-1133">Transmembrane helix</keyword>
<name>A0A1F6D7N2_9BACT</name>
<feature type="transmembrane region" description="Helical" evidence="1">
    <location>
        <begin position="28"/>
        <end position="50"/>
    </location>
</feature>
<comment type="caution">
    <text evidence="2">The sequence shown here is derived from an EMBL/GenBank/DDBJ whole genome shotgun (WGS) entry which is preliminary data.</text>
</comment>
<protein>
    <submittedName>
        <fullName evidence="2">Uncharacterized protein</fullName>
    </submittedName>
</protein>
<dbReference type="Proteomes" id="UP000177958">
    <property type="component" value="Unassembled WGS sequence"/>
</dbReference>
<gene>
    <name evidence="2" type="ORF">A2853_00640</name>
</gene>
<accession>A0A1F6D7N2</accession>
<keyword evidence="1" id="KW-0812">Transmembrane</keyword>
<reference evidence="2 3" key="1">
    <citation type="journal article" date="2016" name="Nat. Commun.">
        <title>Thousands of microbial genomes shed light on interconnected biogeochemical processes in an aquifer system.</title>
        <authorList>
            <person name="Anantharaman K."/>
            <person name="Brown C.T."/>
            <person name="Hug L.A."/>
            <person name="Sharon I."/>
            <person name="Castelle C.J."/>
            <person name="Probst A.J."/>
            <person name="Thomas B.C."/>
            <person name="Singh A."/>
            <person name="Wilkins M.J."/>
            <person name="Karaoz U."/>
            <person name="Brodie E.L."/>
            <person name="Williams K.H."/>
            <person name="Hubbard S.S."/>
            <person name="Banfield J.F."/>
        </authorList>
    </citation>
    <scope>NUCLEOTIDE SEQUENCE [LARGE SCALE GENOMIC DNA]</scope>
</reference>
<dbReference type="AlphaFoldDB" id="A0A1F6D7N2"/>
<dbReference type="EMBL" id="MFKX01000027">
    <property type="protein sequence ID" value="OGG57416.1"/>
    <property type="molecule type" value="Genomic_DNA"/>
</dbReference>
<keyword evidence="1" id="KW-0472">Membrane</keyword>
<evidence type="ECO:0000256" key="1">
    <source>
        <dbReference type="SAM" id="Phobius"/>
    </source>
</evidence>
<proteinExistence type="predicted"/>
<evidence type="ECO:0000313" key="2">
    <source>
        <dbReference type="EMBL" id="OGG57416.1"/>
    </source>
</evidence>